<dbReference type="PANTHER" id="PTHR12990">
    <property type="entry name" value="ARMET-LIKE PROTEIN"/>
    <property type="match status" value="1"/>
</dbReference>
<dbReference type="GeneTree" id="ENSGT00390000007160"/>
<feature type="domain" description="ARMET N-terminal" evidence="7">
    <location>
        <begin position="52"/>
        <end position="144"/>
    </location>
</feature>
<dbReference type="SUPFAM" id="SSF68906">
    <property type="entry name" value="SAP domain"/>
    <property type="match status" value="1"/>
</dbReference>
<comment type="subcellular location">
    <subcellularLocation>
        <location evidence="1">Secreted</location>
    </subcellularLocation>
</comment>
<dbReference type="GO" id="GO:0005783">
    <property type="term" value="C:endoplasmic reticulum"/>
    <property type="evidence" value="ECO:0007669"/>
    <property type="project" value="TreeGrafter"/>
</dbReference>
<keyword evidence="9" id="KW-1185">Reference proteome</keyword>
<dbReference type="InterPro" id="IPR045333">
    <property type="entry name" value="ARMET-like"/>
</dbReference>
<accession>A0A8C4ED20</accession>
<feature type="domain" description="ARMET C-terminal" evidence="6">
    <location>
        <begin position="153"/>
        <end position="188"/>
    </location>
</feature>
<dbReference type="GO" id="GO:0031175">
    <property type="term" value="P:neuron projection development"/>
    <property type="evidence" value="ECO:0007669"/>
    <property type="project" value="TreeGrafter"/>
</dbReference>
<keyword evidence="3" id="KW-0964">Secreted</keyword>
<dbReference type="Gene3D" id="1.10.720.30">
    <property type="entry name" value="SAP domain"/>
    <property type="match status" value="1"/>
</dbReference>
<proteinExistence type="inferred from homology"/>
<evidence type="ECO:0000256" key="5">
    <source>
        <dbReference type="ARBA" id="ARBA00023157"/>
    </source>
</evidence>
<dbReference type="Proteomes" id="UP000694389">
    <property type="component" value="Unassembled WGS sequence"/>
</dbReference>
<keyword evidence="5" id="KW-1015">Disulfide bond</keyword>
<evidence type="ECO:0000256" key="1">
    <source>
        <dbReference type="ARBA" id="ARBA00004613"/>
    </source>
</evidence>
<dbReference type="AlphaFoldDB" id="A0A8C4ED20"/>
<evidence type="ECO:0000313" key="8">
    <source>
        <dbReference type="Ensembl" id="ENSDLAP00005015842.1"/>
    </source>
</evidence>
<evidence type="ECO:0000259" key="6">
    <source>
        <dbReference type="Pfam" id="PF10208"/>
    </source>
</evidence>
<dbReference type="InterPro" id="IPR036361">
    <property type="entry name" value="SAP_dom_sf"/>
</dbReference>
<organism evidence="8 9">
    <name type="scientific">Dicentrarchus labrax</name>
    <name type="common">European seabass</name>
    <name type="synonym">Morone labrax</name>
    <dbReference type="NCBI Taxonomy" id="13489"/>
    <lineage>
        <taxon>Eukaryota</taxon>
        <taxon>Metazoa</taxon>
        <taxon>Chordata</taxon>
        <taxon>Craniata</taxon>
        <taxon>Vertebrata</taxon>
        <taxon>Euteleostomi</taxon>
        <taxon>Actinopterygii</taxon>
        <taxon>Neopterygii</taxon>
        <taxon>Teleostei</taxon>
        <taxon>Neoteleostei</taxon>
        <taxon>Acanthomorphata</taxon>
        <taxon>Eupercaria</taxon>
        <taxon>Moronidae</taxon>
        <taxon>Dicentrarchus</taxon>
    </lineage>
</organism>
<keyword evidence="4" id="KW-0732">Signal</keyword>
<reference evidence="8" key="2">
    <citation type="submission" date="2025-09" db="UniProtKB">
        <authorList>
            <consortium name="Ensembl"/>
        </authorList>
    </citation>
    <scope>IDENTIFICATION</scope>
</reference>
<protein>
    <recommendedName>
        <fullName evidence="10">Cerebral dopamine neurotrophic factor</fullName>
    </recommendedName>
</protein>
<name>A0A8C4ED20_DICLA</name>
<dbReference type="Gene3D" id="1.10.225.10">
    <property type="entry name" value="Saposin-like"/>
    <property type="match status" value="1"/>
</dbReference>
<evidence type="ECO:0000313" key="9">
    <source>
        <dbReference type="Proteomes" id="UP000694389"/>
    </source>
</evidence>
<dbReference type="GO" id="GO:0005615">
    <property type="term" value="C:extracellular space"/>
    <property type="evidence" value="ECO:0007669"/>
    <property type="project" value="TreeGrafter"/>
</dbReference>
<dbReference type="InterPro" id="IPR019345">
    <property type="entry name" value="ARMET_C"/>
</dbReference>
<reference evidence="8" key="1">
    <citation type="submission" date="2025-08" db="UniProtKB">
        <authorList>
            <consortium name="Ensembl"/>
        </authorList>
    </citation>
    <scope>IDENTIFICATION</scope>
</reference>
<dbReference type="Ensembl" id="ENSDLAT00005017165.2">
    <property type="protein sequence ID" value="ENSDLAP00005015842.1"/>
    <property type="gene ID" value="ENSDLAG00005007752.2"/>
</dbReference>
<dbReference type="InterPro" id="IPR045332">
    <property type="entry name" value="ARMET_N"/>
</dbReference>
<evidence type="ECO:0000256" key="4">
    <source>
        <dbReference type="ARBA" id="ARBA00022729"/>
    </source>
</evidence>
<evidence type="ECO:0000256" key="3">
    <source>
        <dbReference type="ARBA" id="ARBA00022525"/>
    </source>
</evidence>
<evidence type="ECO:0000259" key="7">
    <source>
        <dbReference type="Pfam" id="PF20145"/>
    </source>
</evidence>
<dbReference type="Pfam" id="PF10208">
    <property type="entry name" value="ARMET_C"/>
    <property type="match status" value="1"/>
</dbReference>
<evidence type="ECO:0008006" key="10">
    <source>
        <dbReference type="Google" id="ProtNLM"/>
    </source>
</evidence>
<dbReference type="PANTHER" id="PTHR12990:SF9">
    <property type="entry name" value="CEREBRAL DOPAMINE NEUROTROPHIC FACTOR"/>
    <property type="match status" value="1"/>
</dbReference>
<dbReference type="GO" id="GO:0071542">
    <property type="term" value="P:dopaminergic neuron differentiation"/>
    <property type="evidence" value="ECO:0007669"/>
    <property type="project" value="TreeGrafter"/>
</dbReference>
<dbReference type="Pfam" id="PF20145">
    <property type="entry name" value="ARMET_N"/>
    <property type="match status" value="1"/>
</dbReference>
<dbReference type="FunFam" id="1.10.225.10:FF:000003">
    <property type="entry name" value="Mesencephalic astrocyte-derived neurotrophic factor"/>
    <property type="match status" value="1"/>
</dbReference>
<comment type="similarity">
    <text evidence="2">Belongs to the ARMET family.</text>
</comment>
<evidence type="ECO:0000256" key="2">
    <source>
        <dbReference type="ARBA" id="ARBA00005617"/>
    </source>
</evidence>
<sequence>MKDLRNLSFLHRGCNSLLLKGLLRDPTVSRGEVLSMMDVTACSALLTVNWSAVCVGFLHRLYGSVTSTHRELTPSLVEEELIQACNNAQGKEARLCYYLGASSDAATRVIASVSRPLASHVPVEKICQRLSGRDTQICQLTYGKLKDLSSDGLKKLRVAELRNILASWGEECRGCLEKHEFVSLILEKATDSRTIDDLV</sequence>